<evidence type="ECO:0000256" key="1">
    <source>
        <dbReference type="SAM" id="MobiDB-lite"/>
    </source>
</evidence>
<sequence>MQKAPSTMETSRTDDLFKDDRRDRDEQRTFGESLARFFGVMFCCMSSYDDDVDETHGSDRKLEISAPTNFRREEMDIPGLTEEQSKMYREKQRRDAERMWNHLQPLRSSPSGTFAERPESSYPTYEAFTQPRAAPKPRRSPLHVDTTSTGNSPNNPQSTSPSTANSRADSAYQTQARANPRLTDRVKAHSRKISDSFNWKSAGNEQYYKPAPYNAVSNYSDDVEMARLTDSKTAVDTGSAGFNSPVGEGKQSEDSFCTRTTEREGMGVGIGYKI</sequence>
<dbReference type="AlphaFoldDB" id="A0A8H6R7E6"/>
<accession>A0A8H6R7E6</accession>
<dbReference type="Proteomes" id="UP000660729">
    <property type="component" value="Unassembled WGS sequence"/>
</dbReference>
<evidence type="ECO:0000313" key="2">
    <source>
        <dbReference type="EMBL" id="KAF7186489.1"/>
    </source>
</evidence>
<feature type="compositionally biased region" description="Polar residues" evidence="1">
    <location>
        <begin position="233"/>
        <end position="242"/>
    </location>
</feature>
<reference evidence="2" key="1">
    <citation type="submission" date="2020-04" db="EMBL/GenBank/DDBJ databases">
        <title>Draft genome resource of the tomato pathogen Pseudocercospora fuligena.</title>
        <authorList>
            <person name="Zaccaron A."/>
        </authorList>
    </citation>
    <scope>NUCLEOTIDE SEQUENCE</scope>
    <source>
        <strain evidence="2">PF001</strain>
    </source>
</reference>
<feature type="compositionally biased region" description="Low complexity" evidence="1">
    <location>
        <begin position="146"/>
        <end position="166"/>
    </location>
</feature>
<gene>
    <name evidence="2" type="ORF">HII31_12191</name>
</gene>
<feature type="compositionally biased region" description="Polar residues" evidence="1">
    <location>
        <begin position="167"/>
        <end position="177"/>
    </location>
</feature>
<protein>
    <submittedName>
        <fullName evidence="2">Uncharacterized protein</fullName>
    </submittedName>
</protein>
<name>A0A8H6R7E6_9PEZI</name>
<feature type="compositionally biased region" description="Basic and acidic residues" evidence="1">
    <location>
        <begin position="83"/>
        <end position="100"/>
    </location>
</feature>
<feature type="compositionally biased region" description="Polar residues" evidence="1">
    <location>
        <begin position="1"/>
        <end position="10"/>
    </location>
</feature>
<proteinExistence type="predicted"/>
<keyword evidence="3" id="KW-1185">Reference proteome</keyword>
<dbReference type="EMBL" id="JABCIY010000252">
    <property type="protein sequence ID" value="KAF7186489.1"/>
    <property type="molecule type" value="Genomic_DNA"/>
</dbReference>
<comment type="caution">
    <text evidence="2">The sequence shown here is derived from an EMBL/GenBank/DDBJ whole genome shotgun (WGS) entry which is preliminary data.</text>
</comment>
<dbReference type="OrthoDB" id="5226159at2759"/>
<feature type="region of interest" description="Disordered" evidence="1">
    <location>
        <begin position="233"/>
        <end position="274"/>
    </location>
</feature>
<feature type="compositionally biased region" description="Basic and acidic residues" evidence="1">
    <location>
        <begin position="11"/>
        <end position="25"/>
    </location>
</feature>
<feature type="region of interest" description="Disordered" evidence="1">
    <location>
        <begin position="1"/>
        <end position="25"/>
    </location>
</feature>
<feature type="region of interest" description="Disordered" evidence="1">
    <location>
        <begin position="52"/>
        <end position="191"/>
    </location>
</feature>
<feature type="compositionally biased region" description="Basic and acidic residues" evidence="1">
    <location>
        <begin position="54"/>
        <end position="63"/>
    </location>
</feature>
<organism evidence="2 3">
    <name type="scientific">Pseudocercospora fuligena</name>
    <dbReference type="NCBI Taxonomy" id="685502"/>
    <lineage>
        <taxon>Eukaryota</taxon>
        <taxon>Fungi</taxon>
        <taxon>Dikarya</taxon>
        <taxon>Ascomycota</taxon>
        <taxon>Pezizomycotina</taxon>
        <taxon>Dothideomycetes</taxon>
        <taxon>Dothideomycetidae</taxon>
        <taxon>Mycosphaerellales</taxon>
        <taxon>Mycosphaerellaceae</taxon>
        <taxon>Pseudocercospora</taxon>
    </lineage>
</organism>
<evidence type="ECO:0000313" key="3">
    <source>
        <dbReference type="Proteomes" id="UP000660729"/>
    </source>
</evidence>